<organism evidence="2">
    <name type="scientific">uncultured Pleomorphomonas sp</name>
    <dbReference type="NCBI Taxonomy" id="442121"/>
    <lineage>
        <taxon>Bacteria</taxon>
        <taxon>Pseudomonadati</taxon>
        <taxon>Pseudomonadota</taxon>
        <taxon>Alphaproteobacteria</taxon>
        <taxon>Hyphomicrobiales</taxon>
        <taxon>Pleomorphomonadaceae</taxon>
        <taxon>Pleomorphomonas</taxon>
        <taxon>environmental samples</taxon>
    </lineage>
</organism>
<dbReference type="CDD" id="cd24007">
    <property type="entry name" value="ASKHA_NBD_eukNAGK-like"/>
    <property type="match status" value="1"/>
</dbReference>
<reference evidence="2" key="1">
    <citation type="submission" date="2016-08" db="EMBL/GenBank/DDBJ databases">
        <authorList>
            <person name="Seilhamer J.J."/>
        </authorList>
    </citation>
    <scope>NUCLEOTIDE SEQUENCE</scope>
    <source>
        <strain evidence="2">86</strain>
    </source>
</reference>
<protein>
    <submittedName>
        <fullName evidence="2">Putative N-acetylglucosamine kinase</fullName>
    </submittedName>
</protein>
<keyword evidence="2" id="KW-0808">Transferase</keyword>
<dbReference type="PANTHER" id="PTHR43190:SF3">
    <property type="entry name" value="N-ACETYL-D-GLUCOSAMINE KINASE"/>
    <property type="match status" value="1"/>
</dbReference>
<dbReference type="AlphaFoldDB" id="A0A212LEE1"/>
<dbReference type="InterPro" id="IPR002731">
    <property type="entry name" value="ATPase_BadF"/>
</dbReference>
<dbReference type="Pfam" id="PF01869">
    <property type="entry name" value="BcrAD_BadFG"/>
    <property type="match status" value="1"/>
</dbReference>
<gene>
    <name evidence="2" type="ORF">KL86PLE_30388</name>
</gene>
<dbReference type="SUPFAM" id="SSF53067">
    <property type="entry name" value="Actin-like ATPase domain"/>
    <property type="match status" value="2"/>
</dbReference>
<accession>A0A212LEE1</accession>
<dbReference type="RefSeq" id="WP_288196232.1">
    <property type="nucleotide sequence ID" value="NZ_LT608334.1"/>
</dbReference>
<dbReference type="InterPro" id="IPR043129">
    <property type="entry name" value="ATPase_NBD"/>
</dbReference>
<evidence type="ECO:0000259" key="1">
    <source>
        <dbReference type="Pfam" id="PF01869"/>
    </source>
</evidence>
<dbReference type="EMBL" id="FMJD01000007">
    <property type="protein sequence ID" value="SCM75942.1"/>
    <property type="molecule type" value="Genomic_DNA"/>
</dbReference>
<keyword evidence="2" id="KW-0418">Kinase</keyword>
<proteinExistence type="predicted"/>
<dbReference type="PANTHER" id="PTHR43190">
    <property type="entry name" value="N-ACETYL-D-GLUCOSAMINE KINASE"/>
    <property type="match status" value="1"/>
</dbReference>
<name>A0A212LEE1_9HYPH</name>
<dbReference type="GO" id="GO:0016301">
    <property type="term" value="F:kinase activity"/>
    <property type="evidence" value="ECO:0007669"/>
    <property type="project" value="UniProtKB-KW"/>
</dbReference>
<feature type="domain" description="ATPase BadF/BadG/BcrA/BcrD type" evidence="1">
    <location>
        <begin position="6"/>
        <end position="286"/>
    </location>
</feature>
<dbReference type="InterPro" id="IPR052519">
    <property type="entry name" value="Euk-type_GlcNAc_Kinase"/>
</dbReference>
<evidence type="ECO:0000313" key="2">
    <source>
        <dbReference type="EMBL" id="SCM75942.1"/>
    </source>
</evidence>
<sequence>MSEVVLGVDSGGTKTIAALVTADAGIVSLRHLPSLDPTADGDWTAGIAALAAGVDEADLRASAFGLPFHGEVDEYSEAQIAAVRLHFPQNSIVENDVRIAFDGAFACGAGALILAGTGSMAWASLGQTDSPHVRVGGWGDIFGDEGSAYWLGREVLALLSRHIDGREPAPAFAGRMFAAMGIAPDQLIAWCYGLESRRSGIAGLARQVTALATDGDEVAGRLIERAAAELSEQLATAWRRCGGTAPIRWSYAGGVFNAAGVLDHMAARLGTPPSVPRLPPVGGAALRAARLAGWAVDDAWVDRLGAALRAALA</sequence>
<dbReference type="Gene3D" id="3.30.420.40">
    <property type="match status" value="2"/>
</dbReference>